<dbReference type="PANTHER" id="PTHR47843">
    <property type="entry name" value="BTB DOMAIN-CONTAINING PROTEIN-RELATED"/>
    <property type="match status" value="1"/>
</dbReference>
<keyword evidence="3" id="KW-1185">Reference proteome</keyword>
<feature type="region of interest" description="Disordered" evidence="1">
    <location>
        <begin position="191"/>
        <end position="214"/>
    </location>
</feature>
<protein>
    <recommendedName>
        <fullName evidence="4">BTB domain-containing protein</fullName>
    </recommendedName>
</protein>
<name>A0A2V5GXF6_ASPV1</name>
<evidence type="ECO:0008006" key="4">
    <source>
        <dbReference type="Google" id="ProtNLM"/>
    </source>
</evidence>
<accession>A0A2V5GXF6</accession>
<sequence length="214" mass="24235">MAPKSIRVPKDYVNKSQGRAIEIVVGDEQKVYGVHEGLIRSSSPFFDKAMAGEWTEIVALYIHWLYYSTLPVFCDEPGLFGNSEYLDLVKAYVLGDKILDIRFQDTVIDAIVEKCHSIARDGLRWYPVGEVLEYAYHNLAASAPILELFVDIYVAQASSSWLHDWADPTTIPQPLLLRLASKLLNQRDTSEEPLEASKYHCRGKNPNKLSSTDR</sequence>
<evidence type="ECO:0000313" key="2">
    <source>
        <dbReference type="EMBL" id="PYI15781.1"/>
    </source>
</evidence>
<dbReference type="AlphaFoldDB" id="A0A2V5GXF6"/>
<dbReference type="EMBL" id="KZ825179">
    <property type="protein sequence ID" value="PYI15781.1"/>
    <property type="molecule type" value="Genomic_DNA"/>
</dbReference>
<evidence type="ECO:0000313" key="3">
    <source>
        <dbReference type="Proteomes" id="UP000249829"/>
    </source>
</evidence>
<evidence type="ECO:0000256" key="1">
    <source>
        <dbReference type="SAM" id="MobiDB-lite"/>
    </source>
</evidence>
<proteinExistence type="predicted"/>
<dbReference type="STRING" id="1450538.A0A2V5GXF6"/>
<reference evidence="2 3" key="1">
    <citation type="submission" date="2018-02" db="EMBL/GenBank/DDBJ databases">
        <title>The genomes of Aspergillus section Nigri reveals drivers in fungal speciation.</title>
        <authorList>
            <consortium name="DOE Joint Genome Institute"/>
            <person name="Vesth T.C."/>
            <person name="Nybo J."/>
            <person name="Theobald S."/>
            <person name="Brandl J."/>
            <person name="Frisvad J.C."/>
            <person name="Nielsen K.F."/>
            <person name="Lyhne E.K."/>
            <person name="Kogle M.E."/>
            <person name="Kuo A."/>
            <person name="Riley R."/>
            <person name="Clum A."/>
            <person name="Nolan M."/>
            <person name="Lipzen A."/>
            <person name="Salamov A."/>
            <person name="Henrissat B."/>
            <person name="Wiebenga A."/>
            <person name="De vries R.P."/>
            <person name="Grigoriev I.V."/>
            <person name="Mortensen U.H."/>
            <person name="Andersen M.R."/>
            <person name="Baker S.E."/>
        </authorList>
    </citation>
    <scope>NUCLEOTIDE SEQUENCE [LARGE SCALE GENOMIC DNA]</scope>
    <source>
        <strain evidence="2 3">CBS 115571</strain>
    </source>
</reference>
<gene>
    <name evidence="2" type="ORF">BO99DRAFT_425259</name>
</gene>
<dbReference type="Proteomes" id="UP000249829">
    <property type="component" value="Unassembled WGS sequence"/>
</dbReference>
<dbReference type="OMA" id="HKSLICT"/>
<dbReference type="PANTHER" id="PTHR47843:SF2">
    <property type="entry name" value="BTB DOMAIN-CONTAINING PROTEIN"/>
    <property type="match status" value="1"/>
</dbReference>
<organism evidence="2 3">
    <name type="scientific">Aspergillus violaceofuscus (strain CBS 115571)</name>
    <dbReference type="NCBI Taxonomy" id="1450538"/>
    <lineage>
        <taxon>Eukaryota</taxon>
        <taxon>Fungi</taxon>
        <taxon>Dikarya</taxon>
        <taxon>Ascomycota</taxon>
        <taxon>Pezizomycotina</taxon>
        <taxon>Eurotiomycetes</taxon>
        <taxon>Eurotiomycetidae</taxon>
        <taxon>Eurotiales</taxon>
        <taxon>Aspergillaceae</taxon>
        <taxon>Aspergillus</taxon>
    </lineage>
</organism>